<keyword evidence="1" id="KW-0732">Signal</keyword>
<dbReference type="EMBL" id="AMZH03018662">
    <property type="protein sequence ID" value="RRT41325.1"/>
    <property type="molecule type" value="Genomic_DNA"/>
</dbReference>
<accession>A0A426XPH8</accession>
<feature type="signal peptide" evidence="1">
    <location>
        <begin position="1"/>
        <end position="21"/>
    </location>
</feature>
<feature type="chain" id="PRO_5019498866" evidence="1">
    <location>
        <begin position="22"/>
        <end position="347"/>
    </location>
</feature>
<organism evidence="2 3">
    <name type="scientific">Ensete ventricosum</name>
    <name type="common">Abyssinian banana</name>
    <name type="synonym">Musa ensete</name>
    <dbReference type="NCBI Taxonomy" id="4639"/>
    <lineage>
        <taxon>Eukaryota</taxon>
        <taxon>Viridiplantae</taxon>
        <taxon>Streptophyta</taxon>
        <taxon>Embryophyta</taxon>
        <taxon>Tracheophyta</taxon>
        <taxon>Spermatophyta</taxon>
        <taxon>Magnoliopsida</taxon>
        <taxon>Liliopsida</taxon>
        <taxon>Zingiberales</taxon>
        <taxon>Musaceae</taxon>
        <taxon>Ensete</taxon>
    </lineage>
</organism>
<dbReference type="Proteomes" id="UP000287651">
    <property type="component" value="Unassembled WGS sequence"/>
</dbReference>
<proteinExistence type="predicted"/>
<sequence length="347" mass="37095">MPTAAFLAAAPAISLLPTACCRCDLCYPFFLHTLLLPSAHSPRRNCRRCHTAATTHASIAAAPSTAAAAPNRSHLLICREPTLDNALPLPLLPSSPPSAAANHLSCSPASHCHPCINRSTPTTATTAPNQCHLLIYGQPALDRALSLPLLPSSPPSSTADHLSSSPASHYRSLLGRYPCLPPLPSSSIAASPAGQPRHCPNHHLPFLLFNRSLNRLNRCPLATPVTHLSLHNRSETHPPLPPRSLAAAFPSSATEITLSHNTRLLPSSSSASHVVVVVDAASYSHATTDCHCPFTSLLRCFPLRFHSHFCRSHPPFQPSLGPTSAQFLCSHTKYDVTDAMAMDDCRV</sequence>
<comment type="caution">
    <text evidence="2">The sequence shown here is derived from an EMBL/GenBank/DDBJ whole genome shotgun (WGS) entry which is preliminary data.</text>
</comment>
<evidence type="ECO:0000256" key="1">
    <source>
        <dbReference type="SAM" id="SignalP"/>
    </source>
</evidence>
<evidence type="ECO:0000313" key="3">
    <source>
        <dbReference type="Proteomes" id="UP000287651"/>
    </source>
</evidence>
<dbReference type="AlphaFoldDB" id="A0A426XPH8"/>
<reference evidence="2 3" key="1">
    <citation type="journal article" date="2014" name="Agronomy (Basel)">
        <title>A Draft Genome Sequence for Ensete ventricosum, the Drought-Tolerant Tree Against Hunger.</title>
        <authorList>
            <person name="Harrison J."/>
            <person name="Moore K.A."/>
            <person name="Paszkiewicz K."/>
            <person name="Jones T."/>
            <person name="Grant M."/>
            <person name="Ambacheew D."/>
            <person name="Muzemil S."/>
            <person name="Studholme D.J."/>
        </authorList>
    </citation>
    <scope>NUCLEOTIDE SEQUENCE [LARGE SCALE GENOMIC DNA]</scope>
</reference>
<protein>
    <submittedName>
        <fullName evidence="2">Uncharacterized protein</fullName>
    </submittedName>
</protein>
<gene>
    <name evidence="2" type="ORF">B296_00034061</name>
</gene>
<evidence type="ECO:0000313" key="2">
    <source>
        <dbReference type="EMBL" id="RRT41325.1"/>
    </source>
</evidence>
<name>A0A426XPH8_ENSVE</name>